<accession>A0A3B3DJB8</accession>
<dbReference type="GO" id="GO:0043491">
    <property type="term" value="P:phosphatidylinositol 3-kinase/protein kinase B signal transduction"/>
    <property type="evidence" value="ECO:0007669"/>
    <property type="project" value="TreeGrafter"/>
</dbReference>
<comment type="catalytic activity">
    <reaction evidence="5">
        <text>a 1,2-diacyl-sn-glycero-3-phospho-(1D-myo-inositol 4-phosphate) + ATP = a 1,2-diacyl-sn-glycero-3-phospho-(1D-myo-inositol-3,4-bisphosphate) + ADP + H(+)</text>
        <dbReference type="Rhea" id="RHEA:18373"/>
        <dbReference type="ChEBI" id="CHEBI:15378"/>
        <dbReference type="ChEBI" id="CHEBI:30616"/>
        <dbReference type="ChEBI" id="CHEBI:57658"/>
        <dbReference type="ChEBI" id="CHEBI:58178"/>
        <dbReference type="ChEBI" id="CHEBI:456216"/>
        <dbReference type="EC" id="2.7.1.154"/>
    </reaction>
    <physiologicalReaction direction="left-to-right" evidence="5">
        <dbReference type="Rhea" id="RHEA:18374"/>
    </physiologicalReaction>
</comment>
<dbReference type="PROSITE" id="PS50290">
    <property type="entry name" value="PI3_4_KINASE_3"/>
    <property type="match status" value="1"/>
</dbReference>
<dbReference type="InterPro" id="IPR015433">
    <property type="entry name" value="PI3/4_kinase"/>
</dbReference>
<dbReference type="GO" id="GO:0005942">
    <property type="term" value="C:phosphatidylinositol 3-kinase complex"/>
    <property type="evidence" value="ECO:0007669"/>
    <property type="project" value="TreeGrafter"/>
</dbReference>
<comment type="catalytic activity">
    <reaction evidence="4">
        <text>a 1,2-diacyl-sn-glycero-3-phospho-(1D-myo-inositol) + ATP = a 1,2-diacyl-sn-glycero-3-phospho-(1D-myo-inositol-3-phosphate) + ADP + H(+)</text>
        <dbReference type="Rhea" id="RHEA:12709"/>
        <dbReference type="ChEBI" id="CHEBI:15378"/>
        <dbReference type="ChEBI" id="CHEBI:30616"/>
        <dbReference type="ChEBI" id="CHEBI:57880"/>
        <dbReference type="ChEBI" id="CHEBI:58088"/>
        <dbReference type="ChEBI" id="CHEBI:456216"/>
        <dbReference type="EC" id="2.7.1.137"/>
    </reaction>
    <physiologicalReaction direction="left-to-right" evidence="4">
        <dbReference type="Rhea" id="RHEA:12710"/>
    </physiologicalReaction>
</comment>
<reference evidence="7" key="1">
    <citation type="submission" date="2025-08" db="UniProtKB">
        <authorList>
            <consortium name="Ensembl"/>
        </authorList>
    </citation>
    <scope>IDENTIFICATION</scope>
</reference>
<dbReference type="PANTHER" id="PTHR10048:SF29">
    <property type="entry name" value="PHOSPHATIDYLINOSITOL 3-KINASE C2 DOMAIN-CONTAINING SUBUNIT GAMMA"/>
    <property type="match status" value="1"/>
</dbReference>
<evidence type="ECO:0000256" key="3">
    <source>
        <dbReference type="ARBA" id="ARBA00022777"/>
    </source>
</evidence>
<dbReference type="OMA" id="ASHENTC"/>
<dbReference type="PaxDb" id="30732-ENSOMEP00000029490"/>
<dbReference type="GeneTree" id="ENSGT00940000159982"/>
<evidence type="ECO:0000256" key="4">
    <source>
        <dbReference type="ARBA" id="ARBA00023985"/>
    </source>
</evidence>
<dbReference type="Gene3D" id="3.30.1010.10">
    <property type="entry name" value="Phosphatidylinositol 3-kinase Catalytic Subunit, Chain A, domain 4"/>
    <property type="match status" value="1"/>
</dbReference>
<evidence type="ECO:0000256" key="1">
    <source>
        <dbReference type="ARBA" id="ARBA00006209"/>
    </source>
</evidence>
<dbReference type="InterPro" id="IPR000403">
    <property type="entry name" value="PI3/4_kinase_cat_dom"/>
</dbReference>
<sequence length="231" mass="25821">MGPLLTDAHNDPYYQSWFKKIQAALRHCCGQAMKKELDNEAQMMQVLVHVAEMVRSADKTQRKSVLNSLKWNIDQFFKGGMSCCLPVDPGVCVKGVNLDACKFYSSNAAPLGISFICNDPLAKQLSVICKTGDDLNQDMLVLQIVRVMDSVWLQEGLDLKMITYRCISTGKAQGLVEVVPDAVTLAKIHQEWGVGGVLRVDSLEKWFHMLNRTQDGYDEVRSSSLTVLSYL</sequence>
<dbReference type="STRING" id="30732.ENSOMEP00000029490"/>
<evidence type="ECO:0000256" key="5">
    <source>
        <dbReference type="ARBA" id="ARBA00029297"/>
    </source>
</evidence>
<dbReference type="GO" id="GO:0016303">
    <property type="term" value="F:1-phosphatidylinositol-3-kinase activity"/>
    <property type="evidence" value="ECO:0007669"/>
    <property type="project" value="UniProtKB-EC"/>
</dbReference>
<evidence type="ECO:0000313" key="7">
    <source>
        <dbReference type="Ensembl" id="ENSOMEP00000029490.1"/>
    </source>
</evidence>
<dbReference type="GO" id="GO:0005737">
    <property type="term" value="C:cytoplasm"/>
    <property type="evidence" value="ECO:0007669"/>
    <property type="project" value="TreeGrafter"/>
</dbReference>
<dbReference type="GO" id="GO:0035005">
    <property type="term" value="F:1-phosphatidylinositol-4-phosphate 3-kinase activity"/>
    <property type="evidence" value="ECO:0007669"/>
    <property type="project" value="UniProtKB-EC"/>
</dbReference>
<keyword evidence="8" id="KW-1185">Reference proteome</keyword>
<dbReference type="Ensembl" id="ENSOMET00000032471.1">
    <property type="protein sequence ID" value="ENSOMEP00000029490.1"/>
    <property type="gene ID" value="ENSOMEG00000013197.1"/>
</dbReference>
<dbReference type="Pfam" id="PF00454">
    <property type="entry name" value="PI3_PI4_kinase"/>
    <property type="match status" value="1"/>
</dbReference>
<dbReference type="Proteomes" id="UP000261560">
    <property type="component" value="Unplaced"/>
</dbReference>
<keyword evidence="2" id="KW-0808">Transferase</keyword>
<keyword evidence="3" id="KW-0418">Kinase</keyword>
<dbReference type="InterPro" id="IPR011009">
    <property type="entry name" value="Kinase-like_dom_sf"/>
</dbReference>
<organism evidence="7 8">
    <name type="scientific">Oryzias melastigma</name>
    <name type="common">Marine medaka</name>
    <dbReference type="NCBI Taxonomy" id="30732"/>
    <lineage>
        <taxon>Eukaryota</taxon>
        <taxon>Metazoa</taxon>
        <taxon>Chordata</taxon>
        <taxon>Craniata</taxon>
        <taxon>Vertebrata</taxon>
        <taxon>Euteleostomi</taxon>
        <taxon>Actinopterygii</taxon>
        <taxon>Neopterygii</taxon>
        <taxon>Teleostei</taxon>
        <taxon>Neoteleostei</taxon>
        <taxon>Acanthomorphata</taxon>
        <taxon>Ovalentaria</taxon>
        <taxon>Atherinomorphae</taxon>
        <taxon>Beloniformes</taxon>
        <taxon>Adrianichthyidae</taxon>
        <taxon>Oryziinae</taxon>
        <taxon>Oryzias</taxon>
    </lineage>
</organism>
<comment type="similarity">
    <text evidence="1">Belongs to the PI3/PI4-kinase family. Type III PI4K subfamily.</text>
</comment>
<dbReference type="PANTHER" id="PTHR10048">
    <property type="entry name" value="PHOSPHATIDYLINOSITOL KINASE"/>
    <property type="match status" value="1"/>
</dbReference>
<dbReference type="SUPFAM" id="SSF56112">
    <property type="entry name" value="Protein kinase-like (PK-like)"/>
    <property type="match status" value="1"/>
</dbReference>
<dbReference type="AlphaFoldDB" id="A0A3B3DJB8"/>
<evidence type="ECO:0000256" key="2">
    <source>
        <dbReference type="ARBA" id="ARBA00022679"/>
    </source>
</evidence>
<evidence type="ECO:0000313" key="8">
    <source>
        <dbReference type="Proteomes" id="UP000261560"/>
    </source>
</evidence>
<dbReference type="GO" id="GO:0048015">
    <property type="term" value="P:phosphatidylinositol-mediated signaling"/>
    <property type="evidence" value="ECO:0007669"/>
    <property type="project" value="TreeGrafter"/>
</dbReference>
<feature type="domain" description="PI3K/PI4K catalytic" evidence="6">
    <location>
        <begin position="97"/>
        <end position="231"/>
    </location>
</feature>
<reference evidence="7" key="2">
    <citation type="submission" date="2025-09" db="UniProtKB">
        <authorList>
            <consortium name="Ensembl"/>
        </authorList>
    </citation>
    <scope>IDENTIFICATION</scope>
</reference>
<dbReference type="FunFam" id="3.30.1010.10:FF:000001">
    <property type="entry name" value="Phosphatidylinositol 4-phosphate 3-kinase C2 domain-containing subunit beta"/>
    <property type="match status" value="1"/>
</dbReference>
<proteinExistence type="inferred from homology"/>
<evidence type="ECO:0000259" key="6">
    <source>
        <dbReference type="PROSITE" id="PS50290"/>
    </source>
</evidence>
<name>A0A3B3DJB8_ORYME</name>
<protein>
    <recommendedName>
        <fullName evidence="6">PI3K/PI4K catalytic domain-containing protein</fullName>
    </recommendedName>
</protein>
<dbReference type="GO" id="GO:0005886">
    <property type="term" value="C:plasma membrane"/>
    <property type="evidence" value="ECO:0007669"/>
    <property type="project" value="TreeGrafter"/>
</dbReference>
<dbReference type="GO" id="GO:0016477">
    <property type="term" value="P:cell migration"/>
    <property type="evidence" value="ECO:0007669"/>
    <property type="project" value="TreeGrafter"/>
</dbReference>